<dbReference type="Pfam" id="PF08281">
    <property type="entry name" value="Sigma70_r4_2"/>
    <property type="match status" value="1"/>
</dbReference>
<sequence>MYNASLRIVQDTQEAEDIMQESFITAFEKLDTYKGEVPIGAWLRRIVVNRSLDALRKRKVEFETPDVIKDEPEEDDNEMQFDLSINDVKACINELPDNYRAVLSLYLLEGYDHEEISQILNITNSTSRSQYARARKKLQVKVKEKMQTLS</sequence>
<dbReference type="InterPro" id="IPR013325">
    <property type="entry name" value="RNA_pol_sigma_r2"/>
</dbReference>
<dbReference type="Gene3D" id="1.10.10.10">
    <property type="entry name" value="Winged helix-like DNA-binding domain superfamily/Winged helix DNA-binding domain"/>
    <property type="match status" value="1"/>
</dbReference>
<dbReference type="NCBIfam" id="TIGR02937">
    <property type="entry name" value="sigma70-ECF"/>
    <property type="match status" value="1"/>
</dbReference>
<organism evidence="8 9">
    <name type="scientific">Salinivirga cyanobacteriivorans</name>
    <dbReference type="NCBI Taxonomy" id="1307839"/>
    <lineage>
        <taxon>Bacteria</taxon>
        <taxon>Pseudomonadati</taxon>
        <taxon>Bacteroidota</taxon>
        <taxon>Bacteroidia</taxon>
        <taxon>Bacteroidales</taxon>
        <taxon>Salinivirgaceae</taxon>
        <taxon>Salinivirga</taxon>
    </lineage>
</organism>
<name>A0A0S2I5P1_9BACT</name>
<evidence type="ECO:0000259" key="7">
    <source>
        <dbReference type="Pfam" id="PF08281"/>
    </source>
</evidence>
<reference evidence="8 9" key="1">
    <citation type="submission" date="2015-11" db="EMBL/GenBank/DDBJ databases">
        <title>Description and complete genome sequence of a novel strain predominating in hypersaline microbial mats and representing a new family of the Bacteriodetes phylum.</title>
        <authorList>
            <person name="Spring S."/>
            <person name="Bunk B."/>
            <person name="Sproer C."/>
            <person name="Klenk H.-P."/>
        </authorList>
    </citation>
    <scope>NUCLEOTIDE SEQUENCE [LARGE SCALE GENOMIC DNA]</scope>
    <source>
        <strain evidence="8 9">L21-Spi-D4</strain>
    </source>
</reference>
<evidence type="ECO:0000313" key="8">
    <source>
        <dbReference type="EMBL" id="ALO17483.1"/>
    </source>
</evidence>
<evidence type="ECO:0000256" key="2">
    <source>
        <dbReference type="ARBA" id="ARBA00023015"/>
    </source>
</evidence>
<dbReference type="Gene3D" id="1.10.1740.10">
    <property type="match status" value="1"/>
</dbReference>
<feature type="domain" description="RNA polymerase sigma factor 70 region 4 type 2" evidence="7">
    <location>
        <begin position="87"/>
        <end position="138"/>
    </location>
</feature>
<evidence type="ECO:0000256" key="3">
    <source>
        <dbReference type="ARBA" id="ARBA00023082"/>
    </source>
</evidence>
<dbReference type="InterPro" id="IPR013249">
    <property type="entry name" value="RNA_pol_sigma70_r4_t2"/>
</dbReference>
<proteinExistence type="inferred from homology"/>
<dbReference type="PANTHER" id="PTHR43133:SF8">
    <property type="entry name" value="RNA POLYMERASE SIGMA FACTOR HI_1459-RELATED"/>
    <property type="match status" value="1"/>
</dbReference>
<dbReference type="SUPFAM" id="SSF88946">
    <property type="entry name" value="Sigma2 domain of RNA polymerase sigma factors"/>
    <property type="match status" value="1"/>
</dbReference>
<accession>A0A0S2I5P1</accession>
<keyword evidence="5" id="KW-0804">Transcription</keyword>
<dbReference type="AlphaFoldDB" id="A0A0S2I5P1"/>
<dbReference type="InterPro" id="IPR014284">
    <property type="entry name" value="RNA_pol_sigma-70_dom"/>
</dbReference>
<dbReference type="CDD" id="cd06171">
    <property type="entry name" value="Sigma70_r4"/>
    <property type="match status" value="1"/>
</dbReference>
<evidence type="ECO:0000256" key="5">
    <source>
        <dbReference type="ARBA" id="ARBA00023163"/>
    </source>
</evidence>
<dbReference type="EMBL" id="CP013118">
    <property type="protein sequence ID" value="ALO17483.1"/>
    <property type="molecule type" value="Genomic_DNA"/>
</dbReference>
<dbReference type="RefSeq" id="WP_057954742.1">
    <property type="nucleotide sequence ID" value="NZ_CP013118.1"/>
</dbReference>
<keyword evidence="3" id="KW-0731">Sigma factor</keyword>
<keyword evidence="4" id="KW-0238">DNA-binding</keyword>
<protein>
    <submittedName>
        <fullName evidence="8">Sigma-W factor</fullName>
    </submittedName>
</protein>
<dbReference type="InterPro" id="IPR039425">
    <property type="entry name" value="RNA_pol_sigma-70-like"/>
</dbReference>
<dbReference type="InterPro" id="IPR007627">
    <property type="entry name" value="RNA_pol_sigma70_r2"/>
</dbReference>
<keyword evidence="2" id="KW-0805">Transcription regulation</keyword>
<dbReference type="PATRIC" id="fig|1307839.3.peg.4152"/>
<dbReference type="InterPro" id="IPR036388">
    <property type="entry name" value="WH-like_DNA-bd_sf"/>
</dbReference>
<dbReference type="InterPro" id="IPR013324">
    <property type="entry name" value="RNA_pol_sigma_r3/r4-like"/>
</dbReference>
<keyword evidence="9" id="KW-1185">Reference proteome</keyword>
<dbReference type="PANTHER" id="PTHR43133">
    <property type="entry name" value="RNA POLYMERASE ECF-TYPE SIGMA FACTO"/>
    <property type="match status" value="1"/>
</dbReference>
<dbReference type="STRING" id="1307839.L21SP5_03891"/>
<dbReference type="KEGG" id="blq:L21SP5_03891"/>
<dbReference type="GO" id="GO:0006352">
    <property type="term" value="P:DNA-templated transcription initiation"/>
    <property type="evidence" value="ECO:0007669"/>
    <property type="project" value="InterPro"/>
</dbReference>
<feature type="domain" description="RNA polymerase sigma-70 region 2" evidence="6">
    <location>
        <begin position="4"/>
        <end position="59"/>
    </location>
</feature>
<dbReference type="GO" id="GO:0016987">
    <property type="term" value="F:sigma factor activity"/>
    <property type="evidence" value="ECO:0007669"/>
    <property type="project" value="UniProtKB-KW"/>
</dbReference>
<gene>
    <name evidence="8" type="primary">sigW_6</name>
    <name evidence="8" type="ORF">L21SP5_03891</name>
</gene>
<evidence type="ECO:0000256" key="4">
    <source>
        <dbReference type="ARBA" id="ARBA00023125"/>
    </source>
</evidence>
<dbReference type="GO" id="GO:0003677">
    <property type="term" value="F:DNA binding"/>
    <property type="evidence" value="ECO:0007669"/>
    <property type="project" value="UniProtKB-KW"/>
</dbReference>
<dbReference type="SUPFAM" id="SSF88659">
    <property type="entry name" value="Sigma3 and sigma4 domains of RNA polymerase sigma factors"/>
    <property type="match status" value="1"/>
</dbReference>
<evidence type="ECO:0000313" key="9">
    <source>
        <dbReference type="Proteomes" id="UP000064893"/>
    </source>
</evidence>
<comment type="similarity">
    <text evidence="1">Belongs to the sigma-70 factor family. ECF subfamily.</text>
</comment>
<evidence type="ECO:0000256" key="1">
    <source>
        <dbReference type="ARBA" id="ARBA00010641"/>
    </source>
</evidence>
<dbReference type="OrthoDB" id="1056775at2"/>
<evidence type="ECO:0000259" key="6">
    <source>
        <dbReference type="Pfam" id="PF04542"/>
    </source>
</evidence>
<dbReference type="Proteomes" id="UP000064893">
    <property type="component" value="Chromosome"/>
</dbReference>
<dbReference type="Pfam" id="PF04542">
    <property type="entry name" value="Sigma70_r2"/>
    <property type="match status" value="1"/>
</dbReference>